<keyword evidence="3" id="KW-1185">Reference proteome</keyword>
<sequence>MASRISLCSLFLILLLLSQILPTLQVDFGPDWMCDKIEPNGTMSVLPRETLSDDQFCDYMAPRFSMIPLFGKFKERGFHPRRHLRRYGPRRPNLSFHLDEQIRVYNGTEDFF</sequence>
<reference evidence="2 3" key="1">
    <citation type="submission" date="2017-11" db="EMBL/GenBank/DDBJ databases">
        <title>De-novo sequencing of pomegranate (Punica granatum L.) genome.</title>
        <authorList>
            <person name="Akparov Z."/>
            <person name="Amiraslanov A."/>
            <person name="Hajiyeva S."/>
            <person name="Abbasov M."/>
            <person name="Kaur K."/>
            <person name="Hamwieh A."/>
            <person name="Solovyev V."/>
            <person name="Salamov A."/>
            <person name="Braich B."/>
            <person name="Kosarev P."/>
            <person name="Mahmoud A."/>
            <person name="Hajiyev E."/>
            <person name="Babayeva S."/>
            <person name="Izzatullayeva V."/>
            <person name="Mammadov A."/>
            <person name="Mammadov A."/>
            <person name="Sharifova S."/>
            <person name="Ojaghi J."/>
            <person name="Eynullazada K."/>
            <person name="Bayramov B."/>
            <person name="Abdulazimova A."/>
            <person name="Shahmuradov I."/>
        </authorList>
    </citation>
    <scope>NUCLEOTIDE SEQUENCE [LARGE SCALE GENOMIC DNA]</scope>
    <source>
        <strain evidence="3">cv. AG2017</strain>
        <tissue evidence="2">Leaf</tissue>
    </source>
</reference>
<feature type="chain" id="PRO_5014116685" evidence="1">
    <location>
        <begin position="26"/>
        <end position="112"/>
    </location>
</feature>
<name>A0A2I0JAX4_PUNGR</name>
<evidence type="ECO:0000256" key="1">
    <source>
        <dbReference type="SAM" id="SignalP"/>
    </source>
</evidence>
<protein>
    <submittedName>
        <fullName evidence="2">Uncharacterized protein</fullName>
    </submittedName>
</protein>
<evidence type="ECO:0000313" key="3">
    <source>
        <dbReference type="Proteomes" id="UP000233551"/>
    </source>
</evidence>
<feature type="signal peptide" evidence="1">
    <location>
        <begin position="1"/>
        <end position="25"/>
    </location>
</feature>
<organism evidence="2 3">
    <name type="scientific">Punica granatum</name>
    <name type="common">Pomegranate</name>
    <dbReference type="NCBI Taxonomy" id="22663"/>
    <lineage>
        <taxon>Eukaryota</taxon>
        <taxon>Viridiplantae</taxon>
        <taxon>Streptophyta</taxon>
        <taxon>Embryophyta</taxon>
        <taxon>Tracheophyta</taxon>
        <taxon>Spermatophyta</taxon>
        <taxon>Magnoliopsida</taxon>
        <taxon>eudicotyledons</taxon>
        <taxon>Gunneridae</taxon>
        <taxon>Pentapetalae</taxon>
        <taxon>rosids</taxon>
        <taxon>malvids</taxon>
        <taxon>Myrtales</taxon>
        <taxon>Lythraceae</taxon>
        <taxon>Punica</taxon>
    </lineage>
</organism>
<dbReference type="EMBL" id="PGOL01001895">
    <property type="protein sequence ID" value="PKI52796.1"/>
    <property type="molecule type" value="Genomic_DNA"/>
</dbReference>
<comment type="caution">
    <text evidence="2">The sequence shown here is derived from an EMBL/GenBank/DDBJ whole genome shotgun (WGS) entry which is preliminary data.</text>
</comment>
<evidence type="ECO:0000313" key="2">
    <source>
        <dbReference type="EMBL" id="PKI52796.1"/>
    </source>
</evidence>
<accession>A0A2I0JAX4</accession>
<dbReference type="Proteomes" id="UP000233551">
    <property type="component" value="Unassembled WGS sequence"/>
</dbReference>
<proteinExistence type="predicted"/>
<gene>
    <name evidence="2" type="ORF">CRG98_026796</name>
</gene>
<keyword evidence="1" id="KW-0732">Signal</keyword>
<dbReference type="AlphaFoldDB" id="A0A2I0JAX4"/>